<gene>
    <name evidence="2" type="ORF">CWI81_06250</name>
</gene>
<dbReference type="EMBL" id="PIQF01000001">
    <property type="protein sequence ID" value="RUO78066.1"/>
    <property type="molecule type" value="Genomic_DNA"/>
</dbReference>
<dbReference type="InterPro" id="IPR005619">
    <property type="entry name" value="Uncharacterised_YajG"/>
</dbReference>
<feature type="chain" id="PRO_5019104073" description="Lipoprotein" evidence="1">
    <location>
        <begin position="20"/>
        <end position="186"/>
    </location>
</feature>
<protein>
    <recommendedName>
        <fullName evidence="4">Lipoprotein</fullName>
    </recommendedName>
</protein>
<keyword evidence="3" id="KW-1185">Reference proteome</keyword>
<dbReference type="PROSITE" id="PS51257">
    <property type="entry name" value="PROKAR_LIPOPROTEIN"/>
    <property type="match status" value="1"/>
</dbReference>
<evidence type="ECO:0000313" key="2">
    <source>
        <dbReference type="EMBL" id="RUO78066.1"/>
    </source>
</evidence>
<keyword evidence="1" id="KW-0732">Signal</keyword>
<proteinExistence type="predicted"/>
<sequence>MIRCVKSVMLASCFTLLLGACQSAPDPLLIAPVTIDDSLSAKVANIKVQDQRTHAYLYRVKRNQDKAQFASPQQPLTDIIAESLQNLVSETESGMGLKWYVSLEQGLVEATLSGLKYQLEHTIVIRVQAQQANRSYSNSYRGRMQSTGVGQPDEAVIEREFTQLLRSVLSDISNDPKLRINRQENN</sequence>
<evidence type="ECO:0000256" key="1">
    <source>
        <dbReference type="SAM" id="SignalP"/>
    </source>
</evidence>
<dbReference type="Pfam" id="PF03923">
    <property type="entry name" value="Lipoprotein_16"/>
    <property type="match status" value="1"/>
</dbReference>
<dbReference type="OrthoDB" id="6237292at2"/>
<comment type="caution">
    <text evidence="2">The sequence shown here is derived from an EMBL/GenBank/DDBJ whole genome shotgun (WGS) entry which is preliminary data.</text>
</comment>
<dbReference type="AlphaFoldDB" id="A0A432ZJC2"/>
<evidence type="ECO:0000313" key="3">
    <source>
        <dbReference type="Proteomes" id="UP000287908"/>
    </source>
</evidence>
<dbReference type="Proteomes" id="UP000287908">
    <property type="component" value="Unassembled WGS sequence"/>
</dbReference>
<feature type="signal peptide" evidence="1">
    <location>
        <begin position="1"/>
        <end position="19"/>
    </location>
</feature>
<dbReference type="RefSeq" id="WP_126784393.1">
    <property type="nucleotide sequence ID" value="NZ_PIQF01000001.1"/>
</dbReference>
<evidence type="ECO:0008006" key="4">
    <source>
        <dbReference type="Google" id="ProtNLM"/>
    </source>
</evidence>
<name>A0A432ZJC2_9GAMM</name>
<accession>A0A432ZJC2</accession>
<organism evidence="2 3">
    <name type="scientific">Idiomarina seosinensis</name>
    <dbReference type="NCBI Taxonomy" id="281739"/>
    <lineage>
        <taxon>Bacteria</taxon>
        <taxon>Pseudomonadati</taxon>
        <taxon>Pseudomonadota</taxon>
        <taxon>Gammaproteobacteria</taxon>
        <taxon>Alteromonadales</taxon>
        <taxon>Idiomarinaceae</taxon>
        <taxon>Idiomarina</taxon>
    </lineage>
</organism>
<reference evidence="2 3" key="1">
    <citation type="journal article" date="2011" name="Front. Microbiol.">
        <title>Genomic signatures of strain selection and enhancement in Bacillus atrophaeus var. globigii, a historical biowarfare simulant.</title>
        <authorList>
            <person name="Gibbons H.S."/>
            <person name="Broomall S.M."/>
            <person name="McNew L.A."/>
            <person name="Daligault H."/>
            <person name="Chapman C."/>
            <person name="Bruce D."/>
            <person name="Karavis M."/>
            <person name="Krepps M."/>
            <person name="McGregor P.A."/>
            <person name="Hong C."/>
            <person name="Park K.H."/>
            <person name="Akmal A."/>
            <person name="Feldman A."/>
            <person name="Lin J.S."/>
            <person name="Chang W.E."/>
            <person name="Higgs B.W."/>
            <person name="Demirev P."/>
            <person name="Lindquist J."/>
            <person name="Liem A."/>
            <person name="Fochler E."/>
            <person name="Read T.D."/>
            <person name="Tapia R."/>
            <person name="Johnson S."/>
            <person name="Bishop-Lilly K.A."/>
            <person name="Detter C."/>
            <person name="Han C."/>
            <person name="Sozhamannan S."/>
            <person name="Rosenzweig C.N."/>
            <person name="Skowronski E.W."/>
        </authorList>
    </citation>
    <scope>NUCLEOTIDE SEQUENCE [LARGE SCALE GENOMIC DNA]</scope>
    <source>
        <strain evidence="2 3">CL-SP19</strain>
    </source>
</reference>